<keyword evidence="4" id="KW-0677">Repeat</keyword>
<evidence type="ECO:0000256" key="6">
    <source>
        <dbReference type="ARBA" id="ARBA00022786"/>
    </source>
</evidence>
<dbReference type="Pfam" id="PF26200">
    <property type="entry name" value="Rcat_RNF216"/>
    <property type="match status" value="1"/>
</dbReference>
<evidence type="ECO:0000256" key="2">
    <source>
        <dbReference type="ARBA" id="ARBA00022679"/>
    </source>
</evidence>
<evidence type="ECO:0000256" key="1">
    <source>
        <dbReference type="ARBA" id="ARBA00004906"/>
    </source>
</evidence>
<dbReference type="SMART" id="SM00647">
    <property type="entry name" value="IBR"/>
    <property type="match status" value="1"/>
</dbReference>
<dbReference type="CDD" id="cd20353">
    <property type="entry name" value="Rcat_RBR_RNF216"/>
    <property type="match status" value="1"/>
</dbReference>
<keyword evidence="5" id="KW-0863">Zinc-finger</keyword>
<keyword evidence="3" id="KW-0479">Metal-binding</keyword>
<evidence type="ECO:0000256" key="7">
    <source>
        <dbReference type="ARBA" id="ARBA00022833"/>
    </source>
</evidence>
<evidence type="ECO:0000313" key="10">
    <source>
        <dbReference type="EMBL" id="GBG65676.1"/>
    </source>
</evidence>
<dbReference type="CDD" id="cd20339">
    <property type="entry name" value="BRcat_RBR_RNF216"/>
    <property type="match status" value="1"/>
</dbReference>
<gene>
    <name evidence="10" type="ORF">CBR_g51976</name>
</gene>
<organism evidence="10 11">
    <name type="scientific">Chara braunii</name>
    <name type="common">Braun's stonewort</name>
    <dbReference type="NCBI Taxonomy" id="69332"/>
    <lineage>
        <taxon>Eukaryota</taxon>
        <taxon>Viridiplantae</taxon>
        <taxon>Streptophyta</taxon>
        <taxon>Charophyceae</taxon>
        <taxon>Charales</taxon>
        <taxon>Characeae</taxon>
        <taxon>Chara</taxon>
    </lineage>
</organism>
<dbReference type="Gramene" id="GBG65676">
    <property type="protein sequence ID" value="GBG65676"/>
    <property type="gene ID" value="CBR_g51976"/>
</dbReference>
<dbReference type="Gene3D" id="1.20.120.1750">
    <property type="match status" value="1"/>
</dbReference>
<dbReference type="SUPFAM" id="SSF57850">
    <property type="entry name" value="RING/U-box"/>
    <property type="match status" value="3"/>
</dbReference>
<dbReference type="AlphaFoldDB" id="A0A388K6M1"/>
<evidence type="ECO:0000256" key="4">
    <source>
        <dbReference type="ARBA" id="ARBA00022737"/>
    </source>
</evidence>
<proteinExistence type="predicted"/>
<dbReference type="OrthoDB" id="10009520at2759"/>
<dbReference type="PANTHER" id="PTHR22770:SF47">
    <property type="entry name" value="E3 UBIQUITIN-PROTEIN LIGASE RNF216"/>
    <property type="match status" value="1"/>
</dbReference>
<dbReference type="EMBL" id="BFEA01000064">
    <property type="protein sequence ID" value="GBG65676.1"/>
    <property type="molecule type" value="Genomic_DNA"/>
</dbReference>
<dbReference type="InterPro" id="IPR051628">
    <property type="entry name" value="LUBAC_E3_Ligases"/>
</dbReference>
<dbReference type="GO" id="GO:0016740">
    <property type="term" value="F:transferase activity"/>
    <property type="evidence" value="ECO:0007669"/>
    <property type="project" value="UniProtKB-KW"/>
</dbReference>
<evidence type="ECO:0000256" key="5">
    <source>
        <dbReference type="ARBA" id="ARBA00022771"/>
    </source>
</evidence>
<keyword evidence="7" id="KW-0862">Zinc</keyword>
<dbReference type="Pfam" id="PF26191">
    <property type="entry name" value="RING-HC_RBR_RNF216"/>
    <property type="match status" value="1"/>
</dbReference>
<name>A0A388K6M1_CHABU</name>
<dbReference type="OMA" id="RRFGICV"/>
<dbReference type="InterPro" id="IPR002867">
    <property type="entry name" value="IBR_dom"/>
</dbReference>
<keyword evidence="2" id="KW-0808">Transferase</keyword>
<dbReference type="GO" id="GO:0008270">
    <property type="term" value="F:zinc ion binding"/>
    <property type="evidence" value="ECO:0007669"/>
    <property type="project" value="UniProtKB-KW"/>
</dbReference>
<dbReference type="InterPro" id="IPR047546">
    <property type="entry name" value="Rcat_RBR_RNF216"/>
</dbReference>
<feature type="region of interest" description="Disordered" evidence="8">
    <location>
        <begin position="554"/>
        <end position="573"/>
    </location>
</feature>
<comment type="pathway">
    <text evidence="1">Protein modification; protein ubiquitination.</text>
</comment>
<dbReference type="PANTHER" id="PTHR22770">
    <property type="entry name" value="UBIQUITIN CONJUGATING ENZYME 7 INTERACTING PROTEIN-RELATED"/>
    <property type="match status" value="1"/>
</dbReference>
<evidence type="ECO:0000259" key="9">
    <source>
        <dbReference type="PROSITE" id="PS51873"/>
    </source>
</evidence>
<reference evidence="10 11" key="1">
    <citation type="journal article" date="2018" name="Cell">
        <title>The Chara Genome: Secondary Complexity and Implications for Plant Terrestrialization.</title>
        <authorList>
            <person name="Nishiyama T."/>
            <person name="Sakayama H."/>
            <person name="Vries J.D."/>
            <person name="Buschmann H."/>
            <person name="Saint-Marcoux D."/>
            <person name="Ullrich K.K."/>
            <person name="Haas F.B."/>
            <person name="Vanderstraeten L."/>
            <person name="Becker D."/>
            <person name="Lang D."/>
            <person name="Vosolsobe S."/>
            <person name="Rombauts S."/>
            <person name="Wilhelmsson P.K.I."/>
            <person name="Janitza P."/>
            <person name="Kern R."/>
            <person name="Heyl A."/>
            <person name="Rumpler F."/>
            <person name="Villalobos L.I.A.C."/>
            <person name="Clay J.M."/>
            <person name="Skokan R."/>
            <person name="Toyoda A."/>
            <person name="Suzuki Y."/>
            <person name="Kagoshima H."/>
            <person name="Schijlen E."/>
            <person name="Tajeshwar N."/>
            <person name="Catarino B."/>
            <person name="Hetherington A.J."/>
            <person name="Saltykova A."/>
            <person name="Bonnot C."/>
            <person name="Breuninger H."/>
            <person name="Symeonidi A."/>
            <person name="Radhakrishnan G.V."/>
            <person name="Van Nieuwerburgh F."/>
            <person name="Deforce D."/>
            <person name="Chang C."/>
            <person name="Karol K.G."/>
            <person name="Hedrich R."/>
            <person name="Ulvskov P."/>
            <person name="Glockner G."/>
            <person name="Delwiche C.F."/>
            <person name="Petrasek J."/>
            <person name="Van de Peer Y."/>
            <person name="Friml J."/>
            <person name="Beilby M."/>
            <person name="Dolan L."/>
            <person name="Kohara Y."/>
            <person name="Sugano S."/>
            <person name="Fujiyama A."/>
            <person name="Delaux P.-M."/>
            <person name="Quint M."/>
            <person name="TheiBen G."/>
            <person name="Hagemann M."/>
            <person name="Harholt J."/>
            <person name="Dunand C."/>
            <person name="Zachgo S."/>
            <person name="Langdale J."/>
            <person name="Maumus F."/>
            <person name="Straeten D.V.D."/>
            <person name="Gould S.B."/>
            <person name="Rensing S.A."/>
        </authorList>
    </citation>
    <scope>NUCLEOTIDE SEQUENCE [LARGE SCALE GENOMIC DNA]</scope>
    <source>
        <strain evidence="10 11">S276</strain>
    </source>
</reference>
<dbReference type="InterPro" id="IPR047544">
    <property type="entry name" value="RING-HC_RBR_RNF216"/>
</dbReference>
<dbReference type="InterPro" id="IPR047545">
    <property type="entry name" value="BRcat_RBR_RNF216"/>
</dbReference>
<keyword evidence="6" id="KW-0833">Ubl conjugation pathway</keyword>
<dbReference type="InterPro" id="IPR044066">
    <property type="entry name" value="TRIAD_supradom"/>
</dbReference>
<keyword evidence="11" id="KW-1185">Reference proteome</keyword>
<feature type="region of interest" description="Disordered" evidence="8">
    <location>
        <begin position="254"/>
        <end position="275"/>
    </location>
</feature>
<dbReference type="Proteomes" id="UP000265515">
    <property type="component" value="Unassembled WGS sequence"/>
</dbReference>
<dbReference type="STRING" id="69332.A0A388K6M1"/>
<protein>
    <recommendedName>
        <fullName evidence="9">RING-type domain-containing protein</fullName>
    </recommendedName>
</protein>
<evidence type="ECO:0000256" key="3">
    <source>
        <dbReference type="ARBA" id="ARBA00022723"/>
    </source>
</evidence>
<evidence type="ECO:0000313" key="11">
    <source>
        <dbReference type="Proteomes" id="UP000265515"/>
    </source>
</evidence>
<dbReference type="PROSITE" id="PS51873">
    <property type="entry name" value="TRIAD"/>
    <property type="match status" value="1"/>
</dbReference>
<sequence>MMVRDTRGVPASKEAGDTVELTLTKVLAIYPDASPRYVVDRICWKKKKNPSRLFQRVCDEFACKGYKKDPKRRATAKVSDVTIVASQAATCACKDECRPDALNVRIDGKASTATVQEGMRIEEPARRRGGGGGGGHQWTAGAAAGGLAMVSSSSCSSCSSASSSVLACSGRSTRSTSAAATAATSTPRVLSAAALRYRVWSVYKLRCHFPRVPCDYLEKCLDVNNSLIGPTFKALWKCLQRSRRDIIAAIQITQAKRPDGKPPSQTSGQQAEEKEVVEVVEGRRGKEEDVEGANQQKPTVAKDEIECGCCYMEYPFSDMVQCAEGHLFCFSCLQRRVEESTFGNLSATGALLCMDTSGCNATFPQSEVRRALSPQVLAKYEQRQGEDSVARAQLTGLVRCPFCDFPVDLDPEEKVLHCPNKECGKGSCRLCKEPDHRPLKCEQVEKKTEMNLRVKVEEMMTKAVLRTCKSCGIELVKNDGCNKITCRCGQHMCYVCRETIQDYEHFCRHPRDPGKKCTQCKKCSLWTQENVEEVVKKAREEALKEAARQDPTIAKRPIAWPEDSNKRPSKHRRSDGALHGLIVKLLEAVGWI</sequence>
<evidence type="ECO:0000256" key="8">
    <source>
        <dbReference type="SAM" id="MobiDB-lite"/>
    </source>
</evidence>
<accession>A0A388K6M1</accession>
<feature type="domain" description="RING-type" evidence="9">
    <location>
        <begin position="303"/>
        <end position="521"/>
    </location>
</feature>
<comment type="caution">
    <text evidence="10">The sequence shown here is derived from an EMBL/GenBank/DDBJ whole genome shotgun (WGS) entry which is preliminary data.</text>
</comment>
<dbReference type="CDD" id="cd16630">
    <property type="entry name" value="RING-HC_RBR_RNF216"/>
    <property type="match status" value="1"/>
</dbReference>